<dbReference type="PANTHER" id="PTHR43312:SF1">
    <property type="entry name" value="NADP-DEPENDENT OXIDOREDUCTASE DOMAIN-CONTAINING PROTEIN"/>
    <property type="match status" value="1"/>
</dbReference>
<sequence>MKKSKLGSSDLIVSEIGLGCMSLGTEESSAIRLVHEALERDVNFLDTADIYDDGRNEVIVGKAIKGRRHDVILATKVGNRLIPSQEGMTWDASKKHIITAVKESLTRLRTDYIDLYQLHGGTMQDPIDETIEAFEQLKKEGLIRYYGISSIRQNVVREYVSRSNIVSVMSQYSILDRRPEEEILPTLATNDISMIVRGPVAKGILSNRGDQKTEKGYLDHKAEELQKIRAELQSFVHEDRSMAQIALRYVLSDPAVAVTIPGASSLDQLLHNIAAGDVTPLTEEEIAIIREFSKAYHYAEYR</sequence>
<dbReference type="GO" id="GO:0016491">
    <property type="term" value="F:oxidoreductase activity"/>
    <property type="evidence" value="ECO:0007669"/>
    <property type="project" value="InterPro"/>
</dbReference>
<dbReference type="CDD" id="cd19086">
    <property type="entry name" value="AKR_AKR11C1"/>
    <property type="match status" value="1"/>
</dbReference>
<gene>
    <name evidence="2" type="ORF">PGLA_12405</name>
</gene>
<dbReference type="PRINTS" id="PR00069">
    <property type="entry name" value="ALDKETRDTASE"/>
</dbReference>
<organism evidence="2 3">
    <name type="scientific">Paenibacillus glacialis</name>
    <dbReference type="NCBI Taxonomy" id="494026"/>
    <lineage>
        <taxon>Bacteria</taxon>
        <taxon>Bacillati</taxon>
        <taxon>Bacillota</taxon>
        <taxon>Bacilli</taxon>
        <taxon>Bacillales</taxon>
        <taxon>Paenibacillaceae</taxon>
        <taxon>Paenibacillus</taxon>
    </lineage>
</organism>
<dbReference type="OrthoDB" id="9773828at2"/>
<dbReference type="Pfam" id="PF00248">
    <property type="entry name" value="Aldo_ket_red"/>
    <property type="match status" value="1"/>
</dbReference>
<dbReference type="AlphaFoldDB" id="A0A168KU58"/>
<reference evidence="2 3" key="1">
    <citation type="submission" date="2016-03" db="EMBL/GenBank/DDBJ databases">
        <title>Draft genome sequence of Paenibacillus glacialis DSM 22343.</title>
        <authorList>
            <person name="Shin S.-K."/>
            <person name="Yi H."/>
        </authorList>
    </citation>
    <scope>NUCLEOTIDE SEQUENCE [LARGE SCALE GENOMIC DNA]</scope>
    <source>
        <strain evidence="2 3">DSM 22343</strain>
    </source>
</reference>
<proteinExistence type="predicted"/>
<dbReference type="SUPFAM" id="SSF51430">
    <property type="entry name" value="NAD(P)-linked oxidoreductase"/>
    <property type="match status" value="1"/>
</dbReference>
<accession>A0A168KU58</accession>
<protein>
    <submittedName>
        <fullName evidence="2">Oxidoreductase</fullName>
    </submittedName>
</protein>
<dbReference type="InterPro" id="IPR053135">
    <property type="entry name" value="AKR2_Oxidoreductase"/>
</dbReference>
<name>A0A168KU58_9BACL</name>
<feature type="domain" description="NADP-dependent oxidoreductase" evidence="1">
    <location>
        <begin position="15"/>
        <end position="293"/>
    </location>
</feature>
<evidence type="ECO:0000259" key="1">
    <source>
        <dbReference type="Pfam" id="PF00248"/>
    </source>
</evidence>
<dbReference type="RefSeq" id="WP_068533124.1">
    <property type="nucleotide sequence ID" value="NZ_LVJH01000021.1"/>
</dbReference>
<dbReference type="EMBL" id="LVJH01000021">
    <property type="protein sequence ID" value="OAB42465.1"/>
    <property type="molecule type" value="Genomic_DNA"/>
</dbReference>
<evidence type="ECO:0000313" key="2">
    <source>
        <dbReference type="EMBL" id="OAB42465.1"/>
    </source>
</evidence>
<dbReference type="Proteomes" id="UP000076967">
    <property type="component" value="Unassembled WGS sequence"/>
</dbReference>
<evidence type="ECO:0000313" key="3">
    <source>
        <dbReference type="Proteomes" id="UP000076967"/>
    </source>
</evidence>
<dbReference type="InterPro" id="IPR023210">
    <property type="entry name" value="NADP_OxRdtase_dom"/>
</dbReference>
<keyword evidence="3" id="KW-1185">Reference proteome</keyword>
<dbReference type="InterPro" id="IPR036812">
    <property type="entry name" value="NAD(P)_OxRdtase_dom_sf"/>
</dbReference>
<dbReference type="InterPro" id="IPR020471">
    <property type="entry name" value="AKR"/>
</dbReference>
<dbReference type="PANTHER" id="PTHR43312">
    <property type="entry name" value="D-THREO-ALDOSE 1-DEHYDROGENASE"/>
    <property type="match status" value="1"/>
</dbReference>
<dbReference type="Gene3D" id="3.20.20.100">
    <property type="entry name" value="NADP-dependent oxidoreductase domain"/>
    <property type="match status" value="1"/>
</dbReference>
<comment type="caution">
    <text evidence="2">The sequence shown here is derived from an EMBL/GenBank/DDBJ whole genome shotgun (WGS) entry which is preliminary data.</text>
</comment>
<dbReference type="STRING" id="494026.PGLA_12405"/>